<protein>
    <recommendedName>
        <fullName evidence="4">OTU domain-containing protein</fullName>
    </recommendedName>
</protein>
<evidence type="ECO:0000256" key="1">
    <source>
        <dbReference type="SAM" id="MobiDB-lite"/>
    </source>
</evidence>
<reference evidence="2 3" key="1">
    <citation type="submission" date="2015-12" db="EMBL/GenBank/DDBJ databases">
        <title>The genome of Folsomia candida.</title>
        <authorList>
            <person name="Faddeeva A."/>
            <person name="Derks M.F."/>
            <person name="Anvar Y."/>
            <person name="Smit S."/>
            <person name="Van Straalen N."/>
            <person name="Roelofs D."/>
        </authorList>
    </citation>
    <scope>NUCLEOTIDE SEQUENCE [LARGE SCALE GENOMIC DNA]</scope>
    <source>
        <strain evidence="2 3">VU population</strain>
        <tissue evidence="2">Whole body</tissue>
    </source>
</reference>
<accession>A0A226EPB0</accession>
<dbReference type="Gene3D" id="3.90.70.80">
    <property type="match status" value="1"/>
</dbReference>
<keyword evidence="3" id="KW-1185">Reference proteome</keyword>
<dbReference type="CDD" id="cd22757">
    <property type="entry name" value="OTU_P87_VP80-like"/>
    <property type="match status" value="1"/>
</dbReference>
<gene>
    <name evidence="2" type="ORF">Fcan01_07771</name>
</gene>
<comment type="caution">
    <text evidence="2">The sequence shown here is derived from an EMBL/GenBank/DDBJ whole genome shotgun (WGS) entry which is preliminary data.</text>
</comment>
<proteinExistence type="predicted"/>
<feature type="region of interest" description="Disordered" evidence="1">
    <location>
        <begin position="452"/>
        <end position="491"/>
    </location>
</feature>
<feature type="compositionally biased region" description="Acidic residues" evidence="1">
    <location>
        <begin position="459"/>
        <end position="485"/>
    </location>
</feature>
<name>A0A226EPB0_FOLCA</name>
<sequence length="719" mass="82026">MDNQLCVSSQQGSSDDIRHTKAASGTCRKFVERQLLIEDKNFLIAPNGGTGDCCFKAISQAIEGTEVDHHKIREDVVNFVVNHRWDKFKESIEVQHVHGNQVLQKSWIADPLDTYQVYMNTSGTLGSSSELHAAGELFHYNFVTIQEYADQNKNTYRVENCCPFDDPSVPFHYFYFTGDFDNGHWYKNWLKIHTHNTNDEFQLKHSITRYRSKKSSHPFESEEFSYNSDNCVVLKGLQFHVAKLNGTDLFTVLLGTIFPEMTQTDAKVLDRLEDQIVNYRVKNNAFLNYKIITQPHSHGFDIQSLKYVGMTCKGNVQDLLAAADLFGFSFEIFIKPEKAEPVHSCRFVHVDRWGGETDRVLHFFMRLTTDGPVMQDEAAIAKWWFITPQFEGNNDSSEPNHNDVPNWHQVGDLNDSQFRRVMSGSSKIGSAYQEVSVSESGDDGESTKKIVMSHSASCTDDEEEEEEDDNSESDSSDAEQEENEEETMHHEELFSEELLAVTAPSHPVSQESETKSMTIRASKTEIKLDETSCAGVKPARRVHTQVVIYDDVTQKRREYRFPGVRSRDEVLTKLLNRGYIKSIPVELTDPLDESHEEKERGGTRETPSWYMEHVVQHAQLIDNHNTQQIIKSDSSIMKASEKFANSANIVNGNEFHGRNEIGSRAQLDKQDLNNENDQLIMESCENLMPYSSHKSVSAVALVNQDSVERNSKFLALHQR</sequence>
<dbReference type="Proteomes" id="UP000198287">
    <property type="component" value="Unassembled WGS sequence"/>
</dbReference>
<dbReference type="EMBL" id="LNIX01000003">
    <property type="protein sequence ID" value="OXA58406.1"/>
    <property type="molecule type" value="Genomic_DNA"/>
</dbReference>
<evidence type="ECO:0000313" key="2">
    <source>
        <dbReference type="EMBL" id="OXA58406.1"/>
    </source>
</evidence>
<evidence type="ECO:0008006" key="4">
    <source>
        <dbReference type="Google" id="ProtNLM"/>
    </source>
</evidence>
<evidence type="ECO:0000313" key="3">
    <source>
        <dbReference type="Proteomes" id="UP000198287"/>
    </source>
</evidence>
<organism evidence="2 3">
    <name type="scientific">Folsomia candida</name>
    <name type="common">Springtail</name>
    <dbReference type="NCBI Taxonomy" id="158441"/>
    <lineage>
        <taxon>Eukaryota</taxon>
        <taxon>Metazoa</taxon>
        <taxon>Ecdysozoa</taxon>
        <taxon>Arthropoda</taxon>
        <taxon>Hexapoda</taxon>
        <taxon>Collembola</taxon>
        <taxon>Entomobryomorpha</taxon>
        <taxon>Isotomoidea</taxon>
        <taxon>Isotomidae</taxon>
        <taxon>Proisotominae</taxon>
        <taxon>Folsomia</taxon>
    </lineage>
</organism>
<dbReference type="AlphaFoldDB" id="A0A226EPB0"/>